<evidence type="ECO:0000313" key="2">
    <source>
        <dbReference type="EMBL" id="MCR1824249.1"/>
    </source>
</evidence>
<keyword evidence="1" id="KW-0812">Transmembrane</keyword>
<feature type="transmembrane region" description="Helical" evidence="1">
    <location>
        <begin position="97"/>
        <end position="118"/>
    </location>
</feature>
<accession>A0A9X2S2U2</accession>
<feature type="transmembrane region" description="Helical" evidence="1">
    <location>
        <begin position="130"/>
        <end position="152"/>
    </location>
</feature>
<proteinExistence type="predicted"/>
<organism evidence="2 3">
    <name type="scientific">Terrisporobacter muris</name>
    <dbReference type="NCBI Taxonomy" id="2963284"/>
    <lineage>
        <taxon>Bacteria</taxon>
        <taxon>Bacillati</taxon>
        <taxon>Bacillota</taxon>
        <taxon>Clostridia</taxon>
        <taxon>Peptostreptococcales</taxon>
        <taxon>Peptostreptococcaceae</taxon>
        <taxon>Terrisporobacter</taxon>
    </lineage>
</organism>
<dbReference type="RefSeq" id="WP_074429633.1">
    <property type="nucleotide sequence ID" value="NZ_JANKBY010000271.1"/>
</dbReference>
<keyword evidence="1" id="KW-1133">Transmembrane helix</keyword>
<feature type="transmembrane region" description="Helical" evidence="1">
    <location>
        <begin position="275"/>
        <end position="298"/>
    </location>
</feature>
<name>A0A9X2S2U2_9FIRM</name>
<comment type="caution">
    <text evidence="2">The sequence shown here is derived from an EMBL/GenBank/DDBJ whole genome shotgun (WGS) entry which is preliminary data.</text>
</comment>
<sequence length="453" mass="50312">MNMEESLNKSKYDNYSKEDGSLNIKENINYFTIEKDNRTNCPKCENEVSREDIYCNNCGEILENIKSKREKFINQQGEKAKFKDIASSFDLINGLKASGLAIVILFVLSLIIKFMLVGNNNQISELINPLHIMLFSNLANVNIFMSLFMNSAQSSVNFGFLILLILPVVSFILSYSIFMKKRNTSFITHVKNSLGVAIIYALVLCVISKVSQVEVSLSNGVNQYGYGIFFSFSTFNVLFKGFIIGFISVLFMGLKKEYEKENMIAGVLKIALKTIFIGYILILIISTILYFANVNYIFDLGLNSYTGDISLGVVLSQLAIYLWGFANLIPVSLGSGSLSILSLFNSNISLDLMLLLGAMIALSALIFIIVGCKLESKYKSKNIKPVIIFSGCYAVIIAVIGVLTTIYIGDNAASMLTSLSAIQMGFNFITGMIISFIYSLIMTLIGYKLNIFN</sequence>
<feature type="transmembrane region" description="Helical" evidence="1">
    <location>
        <begin position="230"/>
        <end position="254"/>
    </location>
</feature>
<gene>
    <name evidence="2" type="ORF">NSA58_15810</name>
</gene>
<feature type="transmembrane region" description="Helical" evidence="1">
    <location>
        <begin position="158"/>
        <end position="178"/>
    </location>
</feature>
<feature type="transmembrane region" description="Helical" evidence="1">
    <location>
        <begin position="190"/>
        <end position="210"/>
    </location>
</feature>
<feature type="transmembrane region" description="Helical" evidence="1">
    <location>
        <begin position="428"/>
        <end position="447"/>
    </location>
</feature>
<keyword evidence="3" id="KW-1185">Reference proteome</keyword>
<feature type="transmembrane region" description="Helical" evidence="1">
    <location>
        <begin position="386"/>
        <end position="408"/>
    </location>
</feature>
<keyword evidence="1" id="KW-0472">Membrane</keyword>
<evidence type="ECO:0000313" key="3">
    <source>
        <dbReference type="Proteomes" id="UP001140817"/>
    </source>
</evidence>
<feature type="transmembrane region" description="Helical" evidence="1">
    <location>
        <begin position="352"/>
        <end position="374"/>
    </location>
</feature>
<dbReference type="Proteomes" id="UP001140817">
    <property type="component" value="Unassembled WGS sequence"/>
</dbReference>
<feature type="transmembrane region" description="Helical" evidence="1">
    <location>
        <begin position="304"/>
        <end position="323"/>
    </location>
</feature>
<evidence type="ECO:0000256" key="1">
    <source>
        <dbReference type="SAM" id="Phobius"/>
    </source>
</evidence>
<reference evidence="2" key="1">
    <citation type="submission" date="2022-07" db="EMBL/GenBank/DDBJ databases">
        <title>Enhanced cultured diversity of the mouse gut microbiota enables custom-made synthetic communities.</title>
        <authorList>
            <person name="Afrizal A."/>
        </authorList>
    </citation>
    <scope>NUCLEOTIDE SEQUENCE</scope>
    <source>
        <strain evidence="2">DSM 29186</strain>
    </source>
</reference>
<protein>
    <submittedName>
        <fullName evidence="2">Uncharacterized protein</fullName>
    </submittedName>
</protein>
<dbReference type="EMBL" id="JANKBY010000271">
    <property type="protein sequence ID" value="MCR1824249.1"/>
    <property type="molecule type" value="Genomic_DNA"/>
</dbReference>
<dbReference type="AlphaFoldDB" id="A0A9X2S2U2"/>